<dbReference type="AlphaFoldDB" id="A0A8J6XRE7"/>
<comment type="similarity">
    <text evidence="1 7">Belongs to the glyceraldehyde-3-phosphate dehydrogenase family.</text>
</comment>
<organism evidence="9 10">
    <name type="scientific">Candidatus Polarisedimenticola svalbardensis</name>
    <dbReference type="NCBI Taxonomy" id="2886004"/>
    <lineage>
        <taxon>Bacteria</taxon>
        <taxon>Pseudomonadati</taxon>
        <taxon>Acidobacteriota</taxon>
        <taxon>Candidatus Polarisedimenticolia</taxon>
        <taxon>Candidatus Polarisedimenticolales</taxon>
        <taxon>Candidatus Polarisedimenticolaceae</taxon>
        <taxon>Candidatus Polarisedimenticola</taxon>
    </lineage>
</organism>
<evidence type="ECO:0000256" key="1">
    <source>
        <dbReference type="ARBA" id="ARBA00007406"/>
    </source>
</evidence>
<dbReference type="FunFam" id="3.40.50.720:FF:000001">
    <property type="entry name" value="Glyceraldehyde-3-phosphate dehydrogenase"/>
    <property type="match status" value="1"/>
</dbReference>
<dbReference type="PRINTS" id="PR00078">
    <property type="entry name" value="G3PDHDRGNASE"/>
</dbReference>
<evidence type="ECO:0000313" key="9">
    <source>
        <dbReference type="EMBL" id="MBD3867147.1"/>
    </source>
</evidence>
<dbReference type="GO" id="GO:0050661">
    <property type="term" value="F:NADP binding"/>
    <property type="evidence" value="ECO:0007669"/>
    <property type="project" value="InterPro"/>
</dbReference>
<evidence type="ECO:0000256" key="6">
    <source>
        <dbReference type="PIRSR" id="PIRSR000149-4"/>
    </source>
</evidence>
<dbReference type="Proteomes" id="UP000648239">
    <property type="component" value="Unassembled WGS sequence"/>
</dbReference>
<feature type="binding site" evidence="5">
    <location>
        <position position="120"/>
    </location>
    <ligand>
        <name>NAD(+)</name>
        <dbReference type="ChEBI" id="CHEBI:57540"/>
    </ligand>
</feature>
<dbReference type="CDD" id="cd05214">
    <property type="entry name" value="GAPDH_I_N"/>
    <property type="match status" value="1"/>
</dbReference>
<dbReference type="SUPFAM" id="SSF55347">
    <property type="entry name" value="Glyceraldehyde-3-phosphate dehydrogenase-like, C-terminal domain"/>
    <property type="match status" value="1"/>
</dbReference>
<dbReference type="Pfam" id="PF02800">
    <property type="entry name" value="Gp_dh_C"/>
    <property type="match status" value="1"/>
</dbReference>
<dbReference type="InterPro" id="IPR020829">
    <property type="entry name" value="GlycerAld_3-P_DH_cat"/>
</dbReference>
<evidence type="ECO:0000313" key="10">
    <source>
        <dbReference type="Proteomes" id="UP000648239"/>
    </source>
</evidence>
<dbReference type="InterPro" id="IPR006424">
    <property type="entry name" value="Glyceraldehyde-3-P_DH_1"/>
</dbReference>
<dbReference type="PANTHER" id="PTHR43148">
    <property type="entry name" value="GLYCERALDEHYDE-3-PHOSPHATE DEHYDROGENASE 2"/>
    <property type="match status" value="1"/>
</dbReference>
<dbReference type="PIRSF" id="PIRSF000149">
    <property type="entry name" value="GAP_DH"/>
    <property type="match status" value="1"/>
</dbReference>
<evidence type="ECO:0000256" key="2">
    <source>
        <dbReference type="ARBA" id="ARBA00011881"/>
    </source>
</evidence>
<evidence type="ECO:0000256" key="7">
    <source>
        <dbReference type="RuleBase" id="RU000397"/>
    </source>
</evidence>
<evidence type="ECO:0000259" key="8">
    <source>
        <dbReference type="SMART" id="SM00846"/>
    </source>
</evidence>
<keyword evidence="5" id="KW-0520">NAD</keyword>
<evidence type="ECO:0000256" key="3">
    <source>
        <dbReference type="ARBA" id="ARBA00023002"/>
    </source>
</evidence>
<feature type="site" description="Activates thiol group during catalysis" evidence="6">
    <location>
        <position position="179"/>
    </location>
</feature>
<dbReference type="GO" id="GO:0006006">
    <property type="term" value="P:glucose metabolic process"/>
    <property type="evidence" value="ECO:0007669"/>
    <property type="project" value="InterPro"/>
</dbReference>
<gene>
    <name evidence="9" type="primary">gap</name>
    <name evidence="9" type="ORF">IFK94_03395</name>
</gene>
<dbReference type="GO" id="GO:0051287">
    <property type="term" value="F:NAD binding"/>
    <property type="evidence" value="ECO:0007669"/>
    <property type="project" value="InterPro"/>
</dbReference>
<name>A0A8J6XRE7_9BACT</name>
<feature type="active site" description="Nucleophile" evidence="4">
    <location>
        <position position="152"/>
    </location>
</feature>
<feature type="binding site" evidence="5">
    <location>
        <begin position="12"/>
        <end position="13"/>
    </location>
    <ligand>
        <name>NAD(+)</name>
        <dbReference type="ChEBI" id="CHEBI:57540"/>
    </ligand>
</feature>
<keyword evidence="3" id="KW-0560">Oxidoreductase</keyword>
<dbReference type="InterPro" id="IPR036291">
    <property type="entry name" value="NAD(P)-bd_dom_sf"/>
</dbReference>
<dbReference type="InterPro" id="IPR020831">
    <property type="entry name" value="GlycerAld/Erythrose_P_DH"/>
</dbReference>
<evidence type="ECO:0000256" key="4">
    <source>
        <dbReference type="PIRSR" id="PIRSR000149-1"/>
    </source>
</evidence>
<feature type="binding site" evidence="5">
    <location>
        <position position="34"/>
    </location>
    <ligand>
        <name>NAD(+)</name>
        <dbReference type="ChEBI" id="CHEBI:57540"/>
    </ligand>
</feature>
<keyword evidence="5" id="KW-0547">Nucleotide-binding</keyword>
<dbReference type="FunFam" id="3.30.360.10:FF:000002">
    <property type="entry name" value="Glyceraldehyde-3-phosphate dehydrogenase"/>
    <property type="match status" value="1"/>
</dbReference>
<dbReference type="Gene3D" id="3.30.360.10">
    <property type="entry name" value="Dihydrodipicolinate Reductase, domain 2"/>
    <property type="match status" value="1"/>
</dbReference>
<dbReference type="Pfam" id="PF00044">
    <property type="entry name" value="Gp_dh_N"/>
    <property type="match status" value="1"/>
</dbReference>
<protein>
    <submittedName>
        <fullName evidence="9">Type I glyceraldehyde-3-phosphate dehydrogenase</fullName>
    </submittedName>
</protein>
<dbReference type="Gene3D" id="3.40.50.720">
    <property type="entry name" value="NAD(P)-binding Rossmann-like Domain"/>
    <property type="match status" value="1"/>
</dbReference>
<dbReference type="EMBL" id="JACXWD010000006">
    <property type="protein sequence ID" value="MBD3867147.1"/>
    <property type="molecule type" value="Genomic_DNA"/>
</dbReference>
<feature type="domain" description="Glyceraldehyde 3-phosphate dehydrogenase NAD(P) binding" evidence="8">
    <location>
        <begin position="3"/>
        <end position="152"/>
    </location>
</feature>
<comment type="caution">
    <text evidence="9">The sequence shown here is derived from an EMBL/GenBank/DDBJ whole genome shotgun (WGS) entry which is preliminary data.</text>
</comment>
<reference evidence="9 10" key="1">
    <citation type="submission" date="2020-08" db="EMBL/GenBank/DDBJ databases">
        <title>Acidobacteriota in marine sediments use diverse sulfur dissimilation pathways.</title>
        <authorList>
            <person name="Wasmund K."/>
        </authorList>
    </citation>
    <scope>NUCLEOTIDE SEQUENCE [LARGE SCALE GENOMIC DNA]</scope>
    <source>
        <strain evidence="9">MAG AM4</strain>
    </source>
</reference>
<sequence>MAIRIGIMGFGRIGRNVFRILYPRDDIEIVAIVDLADPLGLEYLLKFDTVHGRFREPVRVVDGNMYVKGRQIRMLQRKAPGDVDWGALGVDIVIEATGKYRYREQLQKHLDRGAKHVILTVPPRDEIDALVVMGVNDEVLTPETRIVSNASCTANALAPVIMILDQAFGIKKGFMTTVHAYTNDQRLADVPHSELRRSRAAAENIIPTTTWSPQMVERILPEMKGRLDGMAMNVPVPDGSVVDLVTIMERDVNREEVNEVVRSAAATHLKNIVEFTEAPVVSSDVVGNPHSAIFDGLATVVLKGSMLKTLTWYDNGWGYATRVVELVERLAAFTTAAGVKAGGGSQ</sequence>
<accession>A0A8J6XRE7</accession>
<dbReference type="SMART" id="SM00846">
    <property type="entry name" value="Gp_dh_N"/>
    <property type="match status" value="1"/>
</dbReference>
<proteinExistence type="inferred from homology"/>
<comment type="subunit">
    <text evidence="2">Homotetramer.</text>
</comment>
<dbReference type="InterPro" id="IPR020828">
    <property type="entry name" value="GlycerAld_3-P_DH_NAD(P)-bd"/>
</dbReference>
<dbReference type="CDD" id="cd18126">
    <property type="entry name" value="GAPDH_I_C"/>
    <property type="match status" value="1"/>
</dbReference>
<dbReference type="NCBIfam" id="TIGR01534">
    <property type="entry name" value="GAPDH-I"/>
    <property type="match status" value="1"/>
</dbReference>
<feature type="binding site" evidence="5">
    <location>
        <position position="315"/>
    </location>
    <ligand>
        <name>NAD(+)</name>
        <dbReference type="ChEBI" id="CHEBI:57540"/>
    </ligand>
</feature>
<evidence type="ECO:0000256" key="5">
    <source>
        <dbReference type="PIRSR" id="PIRSR000149-3"/>
    </source>
</evidence>
<dbReference type="SUPFAM" id="SSF51735">
    <property type="entry name" value="NAD(P)-binding Rossmann-fold domains"/>
    <property type="match status" value="1"/>
</dbReference>
<dbReference type="GO" id="GO:0016620">
    <property type="term" value="F:oxidoreductase activity, acting on the aldehyde or oxo group of donors, NAD or NADP as acceptor"/>
    <property type="evidence" value="ECO:0007669"/>
    <property type="project" value="InterPro"/>
</dbReference>